<keyword evidence="2" id="KW-1185">Reference proteome</keyword>
<evidence type="ECO:0000313" key="2">
    <source>
        <dbReference type="Proteomes" id="UP000627292"/>
    </source>
</evidence>
<sequence>MTDREVIISWLRDYSIETWRRIAFTRSNSRGKIFEVTLTQNLVFQLYYQFRSRRLPFELWEARDEKSNGNDLEFAIETPRGYILAPCQAKIVKENLRYELNHTSAGNMQIESLIAYAKMHKAFPIYLLYNYSDDWKYNNNKWPNNYDELTSNGCSICSAQYLYEKYYHFDTKTGTHRWKTPTFQDLHPENALPLYLFVAILLQETILPFEQWRYYQLENDPHFYSYEELNILERWDNLTPLPRISGIEIKPEIDYVEVAFDDPVRPFNPRYRIIIPQKRRKTRILLVR</sequence>
<reference evidence="1" key="1">
    <citation type="journal article" date="2014" name="Int. J. Syst. Evol. Microbiol.">
        <title>Complete genome sequence of Corynebacterium casei LMG S-19264T (=DSM 44701T), isolated from a smear-ripened cheese.</title>
        <authorList>
            <consortium name="US DOE Joint Genome Institute (JGI-PGF)"/>
            <person name="Walter F."/>
            <person name="Albersmeier A."/>
            <person name="Kalinowski J."/>
            <person name="Ruckert C."/>
        </authorList>
    </citation>
    <scope>NUCLEOTIDE SEQUENCE</scope>
    <source>
        <strain evidence="1">CGMCC 1.15290</strain>
    </source>
</reference>
<gene>
    <name evidence="1" type="ORF">GCM10011379_33460</name>
</gene>
<dbReference type="AlphaFoldDB" id="A0A917J1Q5"/>
<organism evidence="1 2">
    <name type="scientific">Filimonas zeae</name>
    <dbReference type="NCBI Taxonomy" id="1737353"/>
    <lineage>
        <taxon>Bacteria</taxon>
        <taxon>Pseudomonadati</taxon>
        <taxon>Bacteroidota</taxon>
        <taxon>Chitinophagia</taxon>
        <taxon>Chitinophagales</taxon>
        <taxon>Chitinophagaceae</taxon>
        <taxon>Filimonas</taxon>
    </lineage>
</organism>
<evidence type="ECO:0000313" key="1">
    <source>
        <dbReference type="EMBL" id="GGH72717.1"/>
    </source>
</evidence>
<dbReference type="EMBL" id="BMIB01000003">
    <property type="protein sequence ID" value="GGH72717.1"/>
    <property type="molecule type" value="Genomic_DNA"/>
</dbReference>
<comment type="caution">
    <text evidence="1">The sequence shown here is derived from an EMBL/GenBank/DDBJ whole genome shotgun (WGS) entry which is preliminary data.</text>
</comment>
<dbReference type="RefSeq" id="WP_188954297.1">
    <property type="nucleotide sequence ID" value="NZ_BMIB01000003.1"/>
</dbReference>
<protein>
    <submittedName>
        <fullName evidence="1">Uncharacterized protein</fullName>
    </submittedName>
</protein>
<proteinExistence type="predicted"/>
<accession>A0A917J1Q5</accession>
<dbReference type="Proteomes" id="UP000627292">
    <property type="component" value="Unassembled WGS sequence"/>
</dbReference>
<reference evidence="1" key="2">
    <citation type="submission" date="2020-09" db="EMBL/GenBank/DDBJ databases">
        <authorList>
            <person name="Sun Q."/>
            <person name="Zhou Y."/>
        </authorList>
    </citation>
    <scope>NUCLEOTIDE SEQUENCE</scope>
    <source>
        <strain evidence="1">CGMCC 1.15290</strain>
    </source>
</reference>
<name>A0A917J1Q5_9BACT</name>